<dbReference type="InterPro" id="IPR016162">
    <property type="entry name" value="Ald_DH_N"/>
</dbReference>
<evidence type="ECO:0000256" key="3">
    <source>
        <dbReference type="PROSITE-ProRule" id="PRU10007"/>
    </source>
</evidence>
<dbReference type="InterPro" id="IPR015590">
    <property type="entry name" value="Aldehyde_DH_dom"/>
</dbReference>
<reference evidence="7" key="1">
    <citation type="submission" date="2016-06" db="EMBL/GenBank/DDBJ databases">
        <authorList>
            <person name="Sutton G."/>
            <person name="Brinkac L."/>
            <person name="Sanka R."/>
            <person name="Adams M."/>
            <person name="Lau E."/>
            <person name="Garcia-Basteiro A."/>
            <person name="Lopez-Varela E."/>
            <person name="Palencia S."/>
        </authorList>
    </citation>
    <scope>NUCLEOTIDE SEQUENCE [LARGE SCALE GENOMIC DNA]</scope>
    <source>
        <strain evidence="7">1274684.2</strain>
    </source>
</reference>
<dbReference type="SUPFAM" id="SSF53720">
    <property type="entry name" value="ALDH-like"/>
    <property type="match status" value="1"/>
</dbReference>
<accession>A0A1A3TU83</accession>
<feature type="active site" evidence="3">
    <location>
        <position position="259"/>
    </location>
</feature>
<proteinExistence type="inferred from homology"/>
<comment type="similarity">
    <text evidence="1 4">Belongs to the aldehyde dehydrogenase family.</text>
</comment>
<dbReference type="InterPro" id="IPR016161">
    <property type="entry name" value="Ald_DH/histidinol_DH"/>
</dbReference>
<dbReference type="Gene3D" id="3.40.605.10">
    <property type="entry name" value="Aldehyde Dehydrogenase, Chain A, domain 1"/>
    <property type="match status" value="1"/>
</dbReference>
<comment type="caution">
    <text evidence="6">The sequence shown here is derived from an EMBL/GenBank/DDBJ whole genome shotgun (WGS) entry which is preliminary data.</text>
</comment>
<dbReference type="FunFam" id="3.40.309.10:FF:000009">
    <property type="entry name" value="Aldehyde dehydrogenase A"/>
    <property type="match status" value="1"/>
</dbReference>
<evidence type="ECO:0000256" key="4">
    <source>
        <dbReference type="RuleBase" id="RU003345"/>
    </source>
</evidence>
<dbReference type="PROSITE" id="PS00687">
    <property type="entry name" value="ALDEHYDE_DEHYDR_GLU"/>
    <property type="match status" value="1"/>
</dbReference>
<feature type="domain" description="Aldehyde dehydrogenase" evidence="5">
    <location>
        <begin position="33"/>
        <end position="486"/>
    </location>
</feature>
<keyword evidence="2 4" id="KW-0560">Oxidoreductase</keyword>
<gene>
    <name evidence="6" type="primary">gabD2</name>
    <name evidence="6" type="ORF">A5648_06245</name>
</gene>
<evidence type="ECO:0000259" key="5">
    <source>
        <dbReference type="Pfam" id="PF00171"/>
    </source>
</evidence>
<dbReference type="InterPro" id="IPR016163">
    <property type="entry name" value="Ald_DH_C"/>
</dbReference>
<dbReference type="Gene3D" id="3.40.309.10">
    <property type="entry name" value="Aldehyde Dehydrogenase, Chain A, domain 2"/>
    <property type="match status" value="1"/>
</dbReference>
<dbReference type="AlphaFoldDB" id="A0A1A3TU83"/>
<evidence type="ECO:0000256" key="2">
    <source>
        <dbReference type="ARBA" id="ARBA00023002"/>
    </source>
</evidence>
<dbReference type="PANTHER" id="PTHR11699">
    <property type="entry name" value="ALDEHYDE DEHYDROGENASE-RELATED"/>
    <property type="match status" value="1"/>
</dbReference>
<evidence type="ECO:0000313" key="7">
    <source>
        <dbReference type="Proteomes" id="UP000093759"/>
    </source>
</evidence>
<dbReference type="GO" id="GO:0016620">
    <property type="term" value="F:oxidoreductase activity, acting on the aldehyde or oxo group of donors, NAD or NADP as acceptor"/>
    <property type="evidence" value="ECO:0007669"/>
    <property type="project" value="InterPro"/>
</dbReference>
<name>A0A1A3TU83_MYCSD</name>
<evidence type="ECO:0000256" key="1">
    <source>
        <dbReference type="ARBA" id="ARBA00009986"/>
    </source>
</evidence>
<dbReference type="RefSeq" id="WP_065025241.1">
    <property type="nucleotide sequence ID" value="NZ_LZMF01000094.1"/>
</dbReference>
<dbReference type="Pfam" id="PF00171">
    <property type="entry name" value="Aldedh"/>
    <property type="match status" value="1"/>
</dbReference>
<dbReference type="InterPro" id="IPR029510">
    <property type="entry name" value="Ald_DH_CS_GLU"/>
</dbReference>
<protein>
    <submittedName>
        <fullName evidence="6">Succinic semialdehyde dehydrogenase</fullName>
    </submittedName>
</protein>
<organism evidence="6 7">
    <name type="scientific">Mycolicibacter sinensis (strain JDM601)</name>
    <name type="common">Mycobacterium sinense</name>
    <dbReference type="NCBI Taxonomy" id="875328"/>
    <lineage>
        <taxon>Bacteria</taxon>
        <taxon>Bacillati</taxon>
        <taxon>Actinomycetota</taxon>
        <taxon>Actinomycetes</taxon>
        <taxon>Mycobacteriales</taxon>
        <taxon>Mycobacteriaceae</taxon>
        <taxon>Mycolicibacter</taxon>
    </lineage>
</organism>
<dbReference type="NCBIfam" id="NF006916">
    <property type="entry name" value="PRK09407.1"/>
    <property type="match status" value="1"/>
</dbReference>
<dbReference type="Proteomes" id="UP000093759">
    <property type="component" value="Unassembled WGS sequence"/>
</dbReference>
<dbReference type="EMBL" id="LZMF01000094">
    <property type="protein sequence ID" value="OBK86205.1"/>
    <property type="molecule type" value="Genomic_DNA"/>
</dbReference>
<evidence type="ECO:0000313" key="6">
    <source>
        <dbReference type="EMBL" id="OBK86205.1"/>
    </source>
</evidence>
<sequence>MADTTPRPFAADRLGVPQMTRLIAAIRASGPAITTGAPFTDEPLTLVPRSTPADVTDAFAAARAAQREWAARAPNDRAKVFLAFHDLVLANAGLIDTVQAETGKSRYSAFEETLDVAGLALYYGRNAPRFLKPRKRAGAIPLATKTRELRQPKGVVGIISPFNYPLSLGVCDAIPALLAGNAIVHKPDTQTALTTLKARDLLVKAGLPCELWQVVVGEPDVVGQPLIDHADHICFTGSTAAGRRIAEAAARRLIGCTLELGGKNPMIVLDDANLDKAAAGAARACFSTAGQLCLSIERLYVHEKVYDEFLAKLVMKAEKIRLGSGFDFGYDVGSLTSRRQLDIVITHVEDARSKGAKVHLGGRARSDLGPFYYEPTILAGVTPEMELYANETFGPVVSVYPFRTDDEAVALANDTEFGLNASIWTRDVARGHRLGERIRCGTVNINEGYASAYASNDAPMGGMKASGQGRRHGEHGLLEYTELQTVASQRVIGFDPPPGVSLKQQARILTTTYRLMKALRIK</sequence>